<dbReference type="EMBL" id="JACXAC010000002">
    <property type="protein sequence ID" value="MBD2721695.1"/>
    <property type="molecule type" value="Genomic_DNA"/>
</dbReference>
<protein>
    <recommendedName>
        <fullName evidence="4">DUF2723 domain-containing protein</fullName>
    </recommendedName>
</protein>
<name>A0ABR8JNX6_9BACT</name>
<evidence type="ECO:0000313" key="2">
    <source>
        <dbReference type="EMBL" id="MBD2721695.1"/>
    </source>
</evidence>
<keyword evidence="3" id="KW-1185">Reference proteome</keyword>
<feature type="transmembrane region" description="Helical" evidence="1">
    <location>
        <begin position="162"/>
        <end position="182"/>
    </location>
</feature>
<organism evidence="2 3">
    <name type="scientific">Hymenobacter armeniacus</name>
    <dbReference type="NCBI Taxonomy" id="2771358"/>
    <lineage>
        <taxon>Bacteria</taxon>
        <taxon>Pseudomonadati</taxon>
        <taxon>Bacteroidota</taxon>
        <taxon>Cytophagia</taxon>
        <taxon>Cytophagales</taxon>
        <taxon>Hymenobacteraceae</taxon>
        <taxon>Hymenobacter</taxon>
    </lineage>
</organism>
<keyword evidence="1" id="KW-0812">Transmembrane</keyword>
<evidence type="ECO:0000256" key="1">
    <source>
        <dbReference type="SAM" id="Phobius"/>
    </source>
</evidence>
<comment type="caution">
    <text evidence="2">The sequence shown here is derived from an EMBL/GenBank/DDBJ whole genome shotgun (WGS) entry which is preliminary data.</text>
</comment>
<feature type="transmembrane region" description="Helical" evidence="1">
    <location>
        <begin position="188"/>
        <end position="212"/>
    </location>
</feature>
<keyword evidence="1" id="KW-0472">Membrane</keyword>
<accession>A0ABR8JNX6</accession>
<feature type="transmembrane region" description="Helical" evidence="1">
    <location>
        <begin position="20"/>
        <end position="38"/>
    </location>
</feature>
<feature type="transmembrane region" description="Helical" evidence="1">
    <location>
        <begin position="77"/>
        <end position="98"/>
    </location>
</feature>
<gene>
    <name evidence="2" type="ORF">IC234_06105</name>
</gene>
<feature type="transmembrane region" description="Helical" evidence="1">
    <location>
        <begin position="110"/>
        <end position="129"/>
    </location>
</feature>
<dbReference type="Proteomes" id="UP000606003">
    <property type="component" value="Unassembled WGS sequence"/>
</dbReference>
<keyword evidence="1" id="KW-1133">Transmembrane helix</keyword>
<proteinExistence type="predicted"/>
<reference evidence="2 3" key="1">
    <citation type="submission" date="2020-09" db="EMBL/GenBank/DDBJ databases">
        <authorList>
            <person name="Kim M.K."/>
        </authorList>
    </citation>
    <scope>NUCLEOTIDE SEQUENCE [LARGE SCALE GENOMIC DNA]</scope>
    <source>
        <strain evidence="2 3">BT189</strain>
    </source>
</reference>
<evidence type="ECO:0000313" key="3">
    <source>
        <dbReference type="Proteomes" id="UP000606003"/>
    </source>
</evidence>
<sequence>MKTFTQSLFAVAPGALARRLYLVPVVGIGVFAALYVLAAQRYPGGSPADPAAPGFSWLHNYWCNLLNERALNGAPNAARAVALAAMGVLCLSLGLFWWQLPAWLLFGPRGAALVRGTGTLALLTAGFLATAYHDVATTIASVLGLVTLLATFWGLHQRRARFLLGWGAACAVLIAANNVIYYTGYALWFLPLLQKITTVGVLGWIVWMALALHP</sequence>
<feature type="transmembrane region" description="Helical" evidence="1">
    <location>
        <begin position="135"/>
        <end position="155"/>
    </location>
</feature>
<evidence type="ECO:0008006" key="4">
    <source>
        <dbReference type="Google" id="ProtNLM"/>
    </source>
</evidence>
<dbReference type="RefSeq" id="WP_190922968.1">
    <property type="nucleotide sequence ID" value="NZ_JACXAC010000002.1"/>
</dbReference>